<evidence type="ECO:0000259" key="1">
    <source>
        <dbReference type="Pfam" id="PF01844"/>
    </source>
</evidence>
<dbReference type="EMBL" id="CP022572">
    <property type="protein sequence ID" value="AZU62566.1"/>
    <property type="molecule type" value="Genomic_DNA"/>
</dbReference>
<dbReference type="CDD" id="cd00085">
    <property type="entry name" value="HNHc"/>
    <property type="match status" value="1"/>
</dbReference>
<proteinExistence type="predicted"/>
<name>A0A3T0HZK6_9BACI</name>
<evidence type="ECO:0000313" key="2">
    <source>
        <dbReference type="EMBL" id="AZU62566.1"/>
    </source>
</evidence>
<dbReference type="GO" id="GO:0008270">
    <property type="term" value="F:zinc ion binding"/>
    <property type="evidence" value="ECO:0007669"/>
    <property type="project" value="InterPro"/>
</dbReference>
<gene>
    <name evidence="2" type="ORF">CHR53_15535</name>
</gene>
<sequence>MSISKNSVPQLEPVKRAREYNLYEATIRDRAVYEYLFNSESHRWIDEHVIGLNPDESRGYQAMGILHFIGLKSVHKGIFSGKGIHEAIIILEEQDSDFSLVIQCLYRLINQKMENQNLTDVISDDIESEKAEDDSYYKDGAVKEYYGKRYERNPENRKKAIEIHGLNCVACGFNFEEIYGERGKDFIEVHHVNPLNTIGEEVVIDPEKDLVPVCSNCHRMIHRRKDDVLSVDELKFLLTHRK</sequence>
<dbReference type="AlphaFoldDB" id="A0A3T0HZK6"/>
<dbReference type="OrthoDB" id="9779761at2"/>
<protein>
    <recommendedName>
        <fullName evidence="1">HNH domain-containing protein</fullName>
    </recommendedName>
</protein>
<dbReference type="RefSeq" id="WP_127487312.1">
    <property type="nucleotide sequence ID" value="NZ_CP022572.1"/>
</dbReference>
<accession>A0A3T0HZK6</accession>
<feature type="domain" description="HNH" evidence="1">
    <location>
        <begin position="168"/>
        <end position="224"/>
    </location>
</feature>
<dbReference type="Pfam" id="PF01844">
    <property type="entry name" value="HNH"/>
    <property type="match status" value="1"/>
</dbReference>
<dbReference type="Gene3D" id="1.10.30.50">
    <property type="match status" value="1"/>
</dbReference>
<evidence type="ECO:0000313" key="3">
    <source>
        <dbReference type="Proteomes" id="UP000282892"/>
    </source>
</evidence>
<organism evidence="2 3">
    <name type="scientific">Neobacillus mesonae</name>
    <dbReference type="NCBI Taxonomy" id="1193713"/>
    <lineage>
        <taxon>Bacteria</taxon>
        <taxon>Bacillati</taxon>
        <taxon>Bacillota</taxon>
        <taxon>Bacilli</taxon>
        <taxon>Bacillales</taxon>
        <taxon>Bacillaceae</taxon>
        <taxon>Neobacillus</taxon>
    </lineage>
</organism>
<dbReference type="Proteomes" id="UP000282892">
    <property type="component" value="Chromosome"/>
</dbReference>
<keyword evidence="3" id="KW-1185">Reference proteome</keyword>
<dbReference type="KEGG" id="nmk:CHR53_15535"/>
<dbReference type="GO" id="GO:0004519">
    <property type="term" value="F:endonuclease activity"/>
    <property type="evidence" value="ECO:0007669"/>
    <property type="project" value="InterPro"/>
</dbReference>
<dbReference type="InterPro" id="IPR003615">
    <property type="entry name" value="HNH_nuc"/>
</dbReference>
<reference evidence="2 3" key="1">
    <citation type="submission" date="2017-07" db="EMBL/GenBank/DDBJ databases">
        <title>The complete genome sequence of Bacillus mesonae strain H20-5, an efficient strain improving plant abiotic stress resistance.</title>
        <authorList>
            <person name="Kim S.Y."/>
            <person name="Song H."/>
            <person name="Sang M.K."/>
            <person name="Weon H.-Y."/>
            <person name="Song J."/>
        </authorList>
    </citation>
    <scope>NUCLEOTIDE SEQUENCE [LARGE SCALE GENOMIC DNA]</scope>
    <source>
        <strain evidence="2 3">H20-5</strain>
    </source>
</reference>
<dbReference type="InterPro" id="IPR002711">
    <property type="entry name" value="HNH"/>
</dbReference>
<dbReference type="GO" id="GO:0003676">
    <property type="term" value="F:nucleic acid binding"/>
    <property type="evidence" value="ECO:0007669"/>
    <property type="project" value="InterPro"/>
</dbReference>